<dbReference type="STRING" id="31234.E3N9Y9"/>
<keyword evidence="8" id="KW-0539">Nucleus</keyword>
<dbReference type="GO" id="GO:0003677">
    <property type="term" value="F:DNA binding"/>
    <property type="evidence" value="ECO:0007669"/>
    <property type="project" value="UniProtKB-KW"/>
</dbReference>
<keyword evidence="3" id="KW-0479">Metal-binding</keyword>
<feature type="transmembrane region" description="Helical" evidence="10">
    <location>
        <begin position="31"/>
        <end position="49"/>
    </location>
</feature>
<keyword evidence="7" id="KW-0804">Transcription</keyword>
<keyword evidence="5" id="KW-0862">Zinc</keyword>
<keyword evidence="10" id="KW-0812">Transmembrane</keyword>
<evidence type="ECO:0000256" key="8">
    <source>
        <dbReference type="ARBA" id="ARBA00023242"/>
    </source>
</evidence>
<evidence type="ECO:0000256" key="2">
    <source>
        <dbReference type="ARBA" id="ARBA00022553"/>
    </source>
</evidence>
<feature type="region of interest" description="Disordered" evidence="9">
    <location>
        <begin position="91"/>
        <end position="163"/>
    </location>
</feature>
<dbReference type="EMBL" id="DS268570">
    <property type="protein sequence ID" value="EFO90863.1"/>
    <property type="molecule type" value="Genomic_DNA"/>
</dbReference>
<proteinExistence type="predicted"/>
<evidence type="ECO:0000256" key="1">
    <source>
        <dbReference type="ARBA" id="ARBA00004123"/>
    </source>
</evidence>
<evidence type="ECO:0000313" key="12">
    <source>
        <dbReference type="Proteomes" id="UP000008281"/>
    </source>
</evidence>
<dbReference type="InParanoid" id="E3N9Y9"/>
<dbReference type="PRINTS" id="PR01217">
    <property type="entry name" value="PRICHEXTENSN"/>
</dbReference>
<protein>
    <submittedName>
        <fullName evidence="11">Uncharacterized protein</fullName>
    </submittedName>
</protein>
<keyword evidence="12" id="KW-1185">Reference proteome</keyword>
<dbReference type="GO" id="GO:0005634">
    <property type="term" value="C:nucleus"/>
    <property type="evidence" value="ECO:0007669"/>
    <property type="project" value="UniProtKB-SubCell"/>
</dbReference>
<organism evidence="12">
    <name type="scientific">Caenorhabditis remanei</name>
    <name type="common">Caenorhabditis vulgaris</name>
    <dbReference type="NCBI Taxonomy" id="31234"/>
    <lineage>
        <taxon>Eukaryota</taxon>
        <taxon>Metazoa</taxon>
        <taxon>Ecdysozoa</taxon>
        <taxon>Nematoda</taxon>
        <taxon>Chromadorea</taxon>
        <taxon>Rhabditida</taxon>
        <taxon>Rhabditina</taxon>
        <taxon>Rhabditomorpha</taxon>
        <taxon>Rhabditoidea</taxon>
        <taxon>Rhabditidae</taxon>
        <taxon>Peloderinae</taxon>
        <taxon>Caenorhabditis</taxon>
    </lineage>
</organism>
<dbReference type="PROSITE" id="PS00115">
    <property type="entry name" value="RNA_POL_II_REPEAT"/>
    <property type="match status" value="4"/>
</dbReference>
<dbReference type="HOGENOM" id="CLU_970576_0_0_1"/>
<keyword evidence="6" id="KW-0238">DNA-binding</keyword>
<evidence type="ECO:0000256" key="3">
    <source>
        <dbReference type="ARBA" id="ARBA00022723"/>
    </source>
</evidence>
<comment type="subcellular location">
    <subcellularLocation>
        <location evidence="1">Nucleus</location>
    </subcellularLocation>
</comment>
<keyword evidence="4" id="KW-0677">Repeat</keyword>
<keyword evidence="2" id="KW-0597">Phosphoprotein</keyword>
<evidence type="ECO:0000256" key="9">
    <source>
        <dbReference type="SAM" id="MobiDB-lite"/>
    </source>
</evidence>
<dbReference type="eggNOG" id="KOG0260">
    <property type="taxonomic scope" value="Eukaryota"/>
</dbReference>
<dbReference type="GO" id="GO:0046872">
    <property type="term" value="F:metal ion binding"/>
    <property type="evidence" value="ECO:0007669"/>
    <property type="project" value="UniProtKB-KW"/>
</dbReference>
<evidence type="ECO:0000256" key="5">
    <source>
        <dbReference type="ARBA" id="ARBA00022833"/>
    </source>
</evidence>
<evidence type="ECO:0000256" key="6">
    <source>
        <dbReference type="ARBA" id="ARBA00023125"/>
    </source>
</evidence>
<evidence type="ECO:0000256" key="4">
    <source>
        <dbReference type="ARBA" id="ARBA00022737"/>
    </source>
</evidence>
<name>E3N9Y9_CAERE</name>
<evidence type="ECO:0000256" key="10">
    <source>
        <dbReference type="SAM" id="Phobius"/>
    </source>
</evidence>
<gene>
    <name evidence="11" type="ORF">CRE_19412</name>
</gene>
<evidence type="ECO:0000256" key="7">
    <source>
        <dbReference type="ARBA" id="ARBA00023163"/>
    </source>
</evidence>
<sequence>MARDEIVLHTIVINIQSDVTTCVLTTRLANVFADVAIVFVFAVVAYVLADVSIVFTNVATAFADIATVPSELTDDQKSIIFQFFHFQYTPSSPTNNSTSPRAFSPQDSPTSPTYSPTSPSYTPSSPSYTPSSPSYTPSSPSYTPSSPQYSPTSPTYTPSPSDQPSAHGGFIYISIGDYAFRETTRTPFNKSEDPSKYFTVREVIDFWTLDNQPLSAYVKKAKKLRMGSYDRSFIRRCLKGGAELPTAPFSESRSLSLKTLNGYKHPKVEGEPEEKRYIFGTEKLNFS</sequence>
<evidence type="ECO:0000313" key="11">
    <source>
        <dbReference type="EMBL" id="EFO90863.1"/>
    </source>
</evidence>
<dbReference type="Proteomes" id="UP000008281">
    <property type="component" value="Unassembled WGS sequence"/>
</dbReference>
<accession>E3N9Y9</accession>
<keyword evidence="10" id="KW-1133">Transmembrane helix</keyword>
<dbReference type="AlphaFoldDB" id="E3N9Y9"/>
<reference evidence="11" key="1">
    <citation type="submission" date="2007-07" db="EMBL/GenBank/DDBJ databases">
        <title>PCAP assembly of the Caenorhabditis remanei genome.</title>
        <authorList>
            <consortium name="The Caenorhabditis remanei Sequencing Consortium"/>
            <person name="Wilson R.K."/>
        </authorList>
    </citation>
    <scope>NUCLEOTIDE SEQUENCE [LARGE SCALE GENOMIC DNA]</scope>
    <source>
        <strain evidence="11">PB4641</strain>
    </source>
</reference>
<dbReference type="GO" id="GO:0006366">
    <property type="term" value="P:transcription by RNA polymerase II"/>
    <property type="evidence" value="ECO:0007669"/>
    <property type="project" value="InterPro"/>
</dbReference>
<keyword evidence="10" id="KW-0472">Membrane</keyword>
<dbReference type="InterPro" id="IPR000684">
    <property type="entry name" value="RNA_pol_II_repeat_euk"/>
</dbReference>